<keyword evidence="2" id="KW-1185">Reference proteome</keyword>
<evidence type="ECO:0000313" key="1">
    <source>
        <dbReference type="EMBL" id="MDD7973287.1"/>
    </source>
</evidence>
<proteinExistence type="predicted"/>
<comment type="caution">
    <text evidence="1">The sequence shown here is derived from an EMBL/GenBank/DDBJ whole genome shotgun (WGS) entry which is preliminary data.</text>
</comment>
<evidence type="ECO:0008006" key="3">
    <source>
        <dbReference type="Google" id="ProtNLM"/>
    </source>
</evidence>
<dbReference type="RefSeq" id="WP_274353958.1">
    <property type="nucleotide sequence ID" value="NZ_JAQZSM010000029.1"/>
</dbReference>
<organism evidence="1 2">
    <name type="scientific">Roseinatronobacter alkalisoli</name>
    <dbReference type="NCBI Taxonomy" id="3028235"/>
    <lineage>
        <taxon>Bacteria</taxon>
        <taxon>Pseudomonadati</taxon>
        <taxon>Pseudomonadota</taxon>
        <taxon>Alphaproteobacteria</taxon>
        <taxon>Rhodobacterales</taxon>
        <taxon>Paracoccaceae</taxon>
        <taxon>Roseinatronobacter</taxon>
    </lineage>
</organism>
<sequence>MKHSVGLDVPLKEISICVVDNDGQTIALGTCPADPEGVAGWFRNRSLTPHRLFSS</sequence>
<protein>
    <recommendedName>
        <fullName evidence="3">IS110 family transposase</fullName>
    </recommendedName>
</protein>
<accession>A0ABT5TDU0</accession>
<evidence type="ECO:0000313" key="2">
    <source>
        <dbReference type="Proteomes" id="UP001431784"/>
    </source>
</evidence>
<dbReference type="Proteomes" id="UP001431784">
    <property type="component" value="Unassembled WGS sequence"/>
</dbReference>
<reference evidence="1" key="1">
    <citation type="submission" date="2023-02" db="EMBL/GenBank/DDBJ databases">
        <title>Description of Roseinatronobacter alkalisoli sp. nov., an alkaliphilic bacerium isolated from soda soil.</title>
        <authorList>
            <person name="Wei W."/>
        </authorList>
    </citation>
    <scope>NUCLEOTIDE SEQUENCE</scope>
    <source>
        <strain evidence="1">HJB301</strain>
    </source>
</reference>
<gene>
    <name evidence="1" type="ORF">PUT78_19610</name>
</gene>
<dbReference type="EMBL" id="JAQZSM010000029">
    <property type="protein sequence ID" value="MDD7973287.1"/>
    <property type="molecule type" value="Genomic_DNA"/>
</dbReference>
<name>A0ABT5TDU0_9RHOB</name>